<evidence type="ECO:0000313" key="1">
    <source>
        <dbReference type="EMBL" id="VEI23104.1"/>
    </source>
</evidence>
<proteinExistence type="predicted"/>
<dbReference type="Proteomes" id="UP000282386">
    <property type="component" value="Chromosome"/>
</dbReference>
<accession>A0A7Z9D6X7</accession>
<sequence length="215" mass="23631">MKLSLPLPPVTAYELINDSNGASIWDEYQNTYAGRRAYCLAHRPALYFRGEPEILPEAGFLITVSDGTYGATVDLLHQEYVGWHITSSPLRYMATGQVSTLKVVFGPHTHVFTPYSLLHPTVPDGWTVWGETVDQELLAHRILHVDVTDNMVGVFRSLPTVIEMFGVPLEEIALFVFDIGQDDGSASLTPEEVTTELLHPSPGTAAALNGCTFTV</sequence>
<organism evidence="1 2">
    <name type="scientific">Rothia aeria</name>
    <dbReference type="NCBI Taxonomy" id="172042"/>
    <lineage>
        <taxon>Bacteria</taxon>
        <taxon>Bacillati</taxon>
        <taxon>Actinomycetota</taxon>
        <taxon>Actinomycetes</taxon>
        <taxon>Micrococcales</taxon>
        <taxon>Micrococcaceae</taxon>
        <taxon>Rothia</taxon>
    </lineage>
</organism>
<evidence type="ECO:0000313" key="2">
    <source>
        <dbReference type="Proteomes" id="UP000282386"/>
    </source>
</evidence>
<dbReference type="AlphaFoldDB" id="A0A7Z9D6X7"/>
<name>A0A7Z9D6X7_9MICC</name>
<gene>
    <name evidence="1" type="ORF">NCTC10207_01201</name>
</gene>
<dbReference type="EMBL" id="LR134479">
    <property type="protein sequence ID" value="VEI23104.1"/>
    <property type="molecule type" value="Genomic_DNA"/>
</dbReference>
<dbReference type="RefSeq" id="WP_126500064.1">
    <property type="nucleotide sequence ID" value="NZ_LR134479.1"/>
</dbReference>
<protein>
    <submittedName>
        <fullName evidence="1">Uncharacterized protein</fullName>
    </submittedName>
</protein>
<reference evidence="1 2" key="1">
    <citation type="submission" date="2018-12" db="EMBL/GenBank/DDBJ databases">
        <authorList>
            <consortium name="Pathogen Informatics"/>
        </authorList>
    </citation>
    <scope>NUCLEOTIDE SEQUENCE [LARGE SCALE GENOMIC DNA]</scope>
    <source>
        <strain evidence="1 2">NCTC10207</strain>
    </source>
</reference>